<protein>
    <submittedName>
        <fullName evidence="1">Uncharacterized protein</fullName>
    </submittedName>
</protein>
<keyword evidence="2" id="KW-1185">Reference proteome</keyword>
<organism evidence="1 2">
    <name type="scientific">Perkinsus olseni</name>
    <name type="common">Perkinsus atlanticus</name>
    <dbReference type="NCBI Taxonomy" id="32597"/>
    <lineage>
        <taxon>Eukaryota</taxon>
        <taxon>Sar</taxon>
        <taxon>Alveolata</taxon>
        <taxon>Perkinsozoa</taxon>
        <taxon>Perkinsea</taxon>
        <taxon>Perkinsida</taxon>
        <taxon>Perkinsidae</taxon>
        <taxon>Perkinsus</taxon>
    </lineage>
</organism>
<feature type="non-terminal residue" evidence="1">
    <location>
        <position position="128"/>
    </location>
</feature>
<name>A0A7J6U0N1_PEROL</name>
<evidence type="ECO:0000313" key="1">
    <source>
        <dbReference type="EMBL" id="KAF4750450.1"/>
    </source>
</evidence>
<comment type="caution">
    <text evidence="1">The sequence shown here is derived from an EMBL/GenBank/DDBJ whole genome shotgun (WGS) entry which is preliminary data.</text>
</comment>
<dbReference type="EMBL" id="JABANO010007225">
    <property type="protein sequence ID" value="KAF4750450.1"/>
    <property type="molecule type" value="Genomic_DNA"/>
</dbReference>
<dbReference type="AlphaFoldDB" id="A0A7J6U0N1"/>
<evidence type="ECO:0000313" key="2">
    <source>
        <dbReference type="Proteomes" id="UP000553632"/>
    </source>
</evidence>
<proteinExistence type="predicted"/>
<feature type="non-terminal residue" evidence="1">
    <location>
        <position position="1"/>
    </location>
</feature>
<dbReference type="Proteomes" id="UP000553632">
    <property type="component" value="Unassembled WGS sequence"/>
</dbReference>
<accession>A0A7J6U0N1</accession>
<sequence>PVEDFLRYTGVLKPEETYGDLATLTYVSGDVFHVNFGDDEIIFQRVGGRLLPGEYKYKEPRFPRMRINYKIKENGKAGVQYLYHVEPLGSRTMQQFLEEVKQVCPDKRVLPGDFSKVVVATEKTIYVE</sequence>
<gene>
    <name evidence="1" type="ORF">FOZ63_012593</name>
</gene>
<reference evidence="1 2" key="1">
    <citation type="submission" date="2020-04" db="EMBL/GenBank/DDBJ databases">
        <title>Perkinsus olseni comparative genomics.</title>
        <authorList>
            <person name="Bogema D.R."/>
        </authorList>
    </citation>
    <scope>NUCLEOTIDE SEQUENCE [LARGE SCALE GENOMIC DNA]</scope>
    <source>
        <strain evidence="1 2">ATCC PRA-207</strain>
    </source>
</reference>